<proteinExistence type="predicted"/>
<accession>A0A3N4JUF1</accession>
<evidence type="ECO:0000256" key="1">
    <source>
        <dbReference type="SAM" id="Phobius"/>
    </source>
</evidence>
<dbReference type="AlphaFoldDB" id="A0A3N4JUF1"/>
<keyword evidence="3" id="KW-1185">Reference proteome</keyword>
<reference evidence="2 3" key="1">
    <citation type="journal article" date="2018" name="Nat. Ecol. Evol.">
        <title>Pezizomycetes genomes reveal the molecular basis of ectomycorrhizal truffle lifestyle.</title>
        <authorList>
            <person name="Murat C."/>
            <person name="Payen T."/>
            <person name="Noel B."/>
            <person name="Kuo A."/>
            <person name="Morin E."/>
            <person name="Chen J."/>
            <person name="Kohler A."/>
            <person name="Krizsan K."/>
            <person name="Balestrini R."/>
            <person name="Da Silva C."/>
            <person name="Montanini B."/>
            <person name="Hainaut M."/>
            <person name="Levati E."/>
            <person name="Barry K.W."/>
            <person name="Belfiori B."/>
            <person name="Cichocki N."/>
            <person name="Clum A."/>
            <person name="Dockter R.B."/>
            <person name="Fauchery L."/>
            <person name="Guy J."/>
            <person name="Iotti M."/>
            <person name="Le Tacon F."/>
            <person name="Lindquist E.A."/>
            <person name="Lipzen A."/>
            <person name="Malagnac F."/>
            <person name="Mello A."/>
            <person name="Molinier V."/>
            <person name="Miyauchi S."/>
            <person name="Poulain J."/>
            <person name="Riccioni C."/>
            <person name="Rubini A."/>
            <person name="Sitrit Y."/>
            <person name="Splivallo R."/>
            <person name="Traeger S."/>
            <person name="Wang M."/>
            <person name="Zifcakova L."/>
            <person name="Wipf D."/>
            <person name="Zambonelli A."/>
            <person name="Paolocci F."/>
            <person name="Nowrousian M."/>
            <person name="Ottonello S."/>
            <person name="Baldrian P."/>
            <person name="Spatafora J.W."/>
            <person name="Henrissat B."/>
            <person name="Nagy L.G."/>
            <person name="Aury J.M."/>
            <person name="Wincker P."/>
            <person name="Grigoriev I.V."/>
            <person name="Bonfante P."/>
            <person name="Martin F.M."/>
        </authorList>
    </citation>
    <scope>NUCLEOTIDE SEQUENCE [LARGE SCALE GENOMIC DNA]</scope>
    <source>
        <strain evidence="2 3">120613-1</strain>
    </source>
</reference>
<name>A0A3N4JUF1_9PEZI</name>
<dbReference type="EMBL" id="ML120370">
    <property type="protein sequence ID" value="RPB01976.1"/>
    <property type="molecule type" value="Genomic_DNA"/>
</dbReference>
<keyword evidence="1" id="KW-0812">Transmembrane</keyword>
<evidence type="ECO:0000313" key="2">
    <source>
        <dbReference type="EMBL" id="RPB01976.1"/>
    </source>
</evidence>
<evidence type="ECO:0000313" key="3">
    <source>
        <dbReference type="Proteomes" id="UP000276215"/>
    </source>
</evidence>
<keyword evidence="1" id="KW-1133">Transmembrane helix</keyword>
<protein>
    <recommendedName>
        <fullName evidence="4">Reverse transcriptase Ty1/copia-type domain-containing protein</fullName>
    </recommendedName>
</protein>
<sequence length="55" mass="6017">MILALAAAQDMAIHQLNVVTAFLSALLDVDIYLYLSTGKVVCLLHLIYGLKQSLQ</sequence>
<organism evidence="2 3">
    <name type="scientific">Choiromyces venosus 120613-1</name>
    <dbReference type="NCBI Taxonomy" id="1336337"/>
    <lineage>
        <taxon>Eukaryota</taxon>
        <taxon>Fungi</taxon>
        <taxon>Dikarya</taxon>
        <taxon>Ascomycota</taxon>
        <taxon>Pezizomycotina</taxon>
        <taxon>Pezizomycetes</taxon>
        <taxon>Pezizales</taxon>
        <taxon>Tuberaceae</taxon>
        <taxon>Choiromyces</taxon>
    </lineage>
</organism>
<evidence type="ECO:0008006" key="4">
    <source>
        <dbReference type="Google" id="ProtNLM"/>
    </source>
</evidence>
<gene>
    <name evidence="2" type="ORF">L873DRAFT_569106</name>
</gene>
<keyword evidence="1" id="KW-0472">Membrane</keyword>
<dbReference type="OrthoDB" id="3344688at2759"/>
<dbReference type="Proteomes" id="UP000276215">
    <property type="component" value="Unassembled WGS sequence"/>
</dbReference>
<feature type="transmembrane region" description="Helical" evidence="1">
    <location>
        <begin position="31"/>
        <end position="50"/>
    </location>
</feature>